<sequence length="348" mass="36199">MSDHVILEAEALRGFTEDVLKAAGMRPQPAATVADTLVYADLRGVSSHGVARLGSYLDRIRAGVMEIDPQMKLIREAPASGLLDAGNGFGQIAGVTAMEIAIEKAKSAGSAVIGIANSNHFGVAAYFAERATRAGMVGIVLTNSSPAMTAFNTRIPLIGTNPIAFGIPADAERPIILDMSTSLVARGKIRLASLTGKPIPLGWAYDDRGLPTEDAHAALKGSLAPIGGPKGAGLSLIIDLLTGVLTGTGLTGEVKNITDISGPSRTGHLMIAFDVSRFISPELFKSSVDSVVANIKAMPSADGGPVFMPGEMEAIGAERRARDGIGVPRDIFDTLRGLSVTYLGELRL</sequence>
<dbReference type="GO" id="GO:0016491">
    <property type="term" value="F:oxidoreductase activity"/>
    <property type="evidence" value="ECO:0007669"/>
    <property type="project" value="UniProtKB-KW"/>
</dbReference>
<dbReference type="Pfam" id="PF02615">
    <property type="entry name" value="Ldh_2"/>
    <property type="match status" value="1"/>
</dbReference>
<dbReference type="PANTHER" id="PTHR11091:SF0">
    <property type="entry name" value="MALATE DEHYDROGENASE"/>
    <property type="match status" value="1"/>
</dbReference>
<dbReference type="RefSeq" id="WP_028054698.1">
    <property type="nucleotide sequence ID" value="NZ_CABFNB010000011.1"/>
</dbReference>
<dbReference type="Proteomes" id="UP001190825">
    <property type="component" value="Unassembled WGS sequence"/>
</dbReference>
<evidence type="ECO:0000313" key="5">
    <source>
        <dbReference type="Proteomes" id="UP001190825"/>
    </source>
</evidence>
<organism evidence="4">
    <name type="scientific">Sinorhizobium medicae</name>
    <dbReference type="NCBI Taxonomy" id="110321"/>
    <lineage>
        <taxon>Bacteria</taxon>
        <taxon>Pseudomonadati</taxon>
        <taxon>Pseudomonadota</taxon>
        <taxon>Alphaproteobacteria</taxon>
        <taxon>Hyphomicrobiales</taxon>
        <taxon>Rhizobiaceae</taxon>
        <taxon>Sinorhizobium/Ensifer group</taxon>
        <taxon>Sinorhizobium</taxon>
    </lineage>
</organism>
<evidence type="ECO:0000256" key="2">
    <source>
        <dbReference type="ARBA" id="ARBA00023002"/>
    </source>
</evidence>
<dbReference type="Proteomes" id="UP000507954">
    <property type="component" value="Unassembled WGS sequence"/>
</dbReference>
<dbReference type="InterPro" id="IPR043144">
    <property type="entry name" value="Mal/L-sulf/L-lact_DH-like_ah"/>
</dbReference>
<keyword evidence="2" id="KW-0560">Oxidoreductase</keyword>
<dbReference type="Gene3D" id="3.30.1370.60">
    <property type="entry name" value="Hypothetical oxidoreductase yiak, domain 2"/>
    <property type="match status" value="1"/>
</dbReference>
<keyword evidence="5" id="KW-1185">Reference proteome</keyword>
<protein>
    <submittedName>
        <fullName evidence="3 4">Lactate dehydrogenase</fullName>
    </submittedName>
</protein>
<dbReference type="EMBL" id="NBUC01000106">
    <property type="protein sequence ID" value="PLU00263.1"/>
    <property type="molecule type" value="Genomic_DNA"/>
</dbReference>
<evidence type="ECO:0000313" key="3">
    <source>
        <dbReference type="EMBL" id="PLU00263.1"/>
    </source>
</evidence>
<reference evidence="4" key="3">
    <citation type="submission" date="2019-06" db="EMBL/GenBank/DDBJ databases">
        <authorList>
            <person name="Le Quere A."/>
            <person name="Colella S."/>
        </authorList>
    </citation>
    <scope>NUCLEOTIDE SEQUENCE</scope>
    <source>
        <strain evidence="4">EmedicaeMD41</strain>
    </source>
</reference>
<dbReference type="AlphaFoldDB" id="A0A508WQI9"/>
<name>A0A508WQI9_9HYPH</name>
<dbReference type="Gene3D" id="1.10.1530.10">
    <property type="match status" value="1"/>
</dbReference>
<dbReference type="PANTHER" id="PTHR11091">
    <property type="entry name" value="OXIDOREDUCTASE-RELATED"/>
    <property type="match status" value="1"/>
</dbReference>
<dbReference type="InterPro" id="IPR036111">
    <property type="entry name" value="Mal/L-sulfo/L-lacto_DH-like_sf"/>
</dbReference>
<dbReference type="SUPFAM" id="SSF89733">
    <property type="entry name" value="L-sulfolactate dehydrogenase-like"/>
    <property type="match status" value="1"/>
</dbReference>
<dbReference type="InterPro" id="IPR003767">
    <property type="entry name" value="Malate/L-lactate_DH-like"/>
</dbReference>
<evidence type="ECO:0000313" key="4">
    <source>
        <dbReference type="EMBL" id="VTZ59513.1"/>
    </source>
</evidence>
<accession>A0A508WQI9</accession>
<gene>
    <name evidence="3" type="ORF">BMJ33_21490</name>
    <name evidence="4" type="ORF">EMEDMD4_1080091</name>
</gene>
<dbReference type="InterPro" id="IPR043143">
    <property type="entry name" value="Mal/L-sulf/L-lact_DH-like_NADP"/>
</dbReference>
<reference evidence="3 5" key="2">
    <citation type="journal article" date="2018" name="FEMS Microbiol. Ecol.">
        <title>Co-invading symbiotic mutualists of Medicago polymorpha retain high ancestral diversity and contain diverse accessory genomes.</title>
        <authorList>
            <person name="Porter S.S."/>
            <person name="Faber-Hammond J.J."/>
            <person name="Friesen M.L."/>
        </authorList>
    </citation>
    <scope>NUCLEOTIDE SEQUENCE [LARGE SCALE GENOMIC DNA]</scope>
    <source>
        <strain evidence="3 5">Str16</strain>
    </source>
</reference>
<evidence type="ECO:0000256" key="1">
    <source>
        <dbReference type="ARBA" id="ARBA00006056"/>
    </source>
</evidence>
<reference evidence="3" key="1">
    <citation type="submission" date="2017-04" db="EMBL/GenBank/DDBJ databases">
        <authorList>
            <person name="Porter S."/>
            <person name="Friesen M.L."/>
            <person name="Faber-Hammond J."/>
        </authorList>
    </citation>
    <scope>NUCLEOTIDE SEQUENCE</scope>
    <source>
        <strain evidence="3">Str16</strain>
    </source>
</reference>
<dbReference type="EMBL" id="CABFNB010000011">
    <property type="protein sequence ID" value="VTZ59513.1"/>
    <property type="molecule type" value="Genomic_DNA"/>
</dbReference>
<proteinExistence type="inferred from homology"/>
<comment type="similarity">
    <text evidence="1">Belongs to the LDH2/MDH2 oxidoreductase family.</text>
</comment>